<dbReference type="InterPro" id="IPR047055">
    <property type="entry name" value="MotA-like"/>
</dbReference>
<name>A0A073K230_9BACI</name>
<proteinExistence type="inferred from homology"/>
<dbReference type="PANTHER" id="PTHR30433">
    <property type="entry name" value="CHEMOTAXIS PROTEIN MOTA"/>
    <property type="match status" value="1"/>
</dbReference>
<comment type="similarity">
    <text evidence="2">Belongs to the MotA family.</text>
</comment>
<evidence type="ECO:0000313" key="11">
    <source>
        <dbReference type="Proteomes" id="UP000027822"/>
    </source>
</evidence>
<evidence type="ECO:0000256" key="1">
    <source>
        <dbReference type="ARBA" id="ARBA00004651"/>
    </source>
</evidence>
<evidence type="ECO:0000256" key="3">
    <source>
        <dbReference type="ARBA" id="ARBA00022448"/>
    </source>
</evidence>
<keyword evidence="7 8" id="KW-0472">Membrane</keyword>
<evidence type="ECO:0000259" key="9">
    <source>
        <dbReference type="Pfam" id="PF01618"/>
    </source>
</evidence>
<evidence type="ECO:0000256" key="5">
    <source>
        <dbReference type="ARBA" id="ARBA00022692"/>
    </source>
</evidence>
<evidence type="ECO:0000256" key="8">
    <source>
        <dbReference type="SAM" id="Phobius"/>
    </source>
</evidence>
<dbReference type="PANTHER" id="PTHR30433:SF2">
    <property type="entry name" value="MOTILITY PROTEIN A"/>
    <property type="match status" value="1"/>
</dbReference>
<dbReference type="eggNOG" id="COG1291">
    <property type="taxonomic scope" value="Bacteria"/>
</dbReference>
<keyword evidence="10" id="KW-0282">Flagellum</keyword>
<keyword evidence="6 8" id="KW-1133">Transmembrane helix</keyword>
<evidence type="ECO:0000256" key="7">
    <source>
        <dbReference type="ARBA" id="ARBA00023136"/>
    </source>
</evidence>
<dbReference type="Proteomes" id="UP000027822">
    <property type="component" value="Unassembled WGS sequence"/>
</dbReference>
<keyword evidence="5 8" id="KW-0812">Transmembrane</keyword>
<evidence type="ECO:0000256" key="2">
    <source>
        <dbReference type="ARBA" id="ARBA00008038"/>
    </source>
</evidence>
<feature type="transmembrane region" description="Helical" evidence="8">
    <location>
        <begin position="53"/>
        <end position="73"/>
    </location>
</feature>
<feature type="transmembrane region" description="Helical" evidence="8">
    <location>
        <begin position="20"/>
        <end position="41"/>
    </location>
</feature>
<dbReference type="NCBIfam" id="NF005237">
    <property type="entry name" value="PRK06743.1"/>
    <property type="match status" value="1"/>
</dbReference>
<gene>
    <name evidence="10" type="ORF">BAMA_14495</name>
</gene>
<feature type="transmembrane region" description="Helical" evidence="8">
    <location>
        <begin position="169"/>
        <end position="189"/>
    </location>
</feature>
<comment type="subcellular location">
    <subcellularLocation>
        <location evidence="1">Cell membrane</location>
        <topology evidence="1">Multi-pass membrane protein</topology>
    </subcellularLocation>
</comment>
<protein>
    <submittedName>
        <fullName evidence="10">Flagellar motor protein MotP</fullName>
    </submittedName>
</protein>
<keyword evidence="4" id="KW-1003">Cell membrane</keyword>
<evidence type="ECO:0000256" key="6">
    <source>
        <dbReference type="ARBA" id="ARBA00022989"/>
    </source>
</evidence>
<feature type="domain" description="MotA/TolQ/ExbB proton channel" evidence="9">
    <location>
        <begin position="122"/>
        <end position="234"/>
    </location>
</feature>
<evidence type="ECO:0000313" key="10">
    <source>
        <dbReference type="EMBL" id="KEK20616.1"/>
    </source>
</evidence>
<evidence type="ECO:0000256" key="4">
    <source>
        <dbReference type="ARBA" id="ARBA00022475"/>
    </source>
</evidence>
<dbReference type="GO" id="GO:0071978">
    <property type="term" value="P:bacterial-type flagellum-dependent swarming motility"/>
    <property type="evidence" value="ECO:0007669"/>
    <property type="project" value="InterPro"/>
</dbReference>
<dbReference type="GO" id="GO:0005886">
    <property type="term" value="C:plasma membrane"/>
    <property type="evidence" value="ECO:0007669"/>
    <property type="project" value="UniProtKB-SubCell"/>
</dbReference>
<sequence>MGDENELFARQHKKKRRIDISSPFGIVVGFGLIAAAIIIGGGGVKGFKNFLDVSSVLIVIGGTLATVVVAYRFDEIKKCIKSIFFVLNRREEDLTGLTELFVDFSKKSKKHGLLSLEADGEKMNNPFIQKGILLMLSGYDEDELKQVLMRDIETEVHELKKGANFLDKIGDFAPSWGMIGTLIGLILMLQNLEDTAQIGTGMAVAMLTTLYGSVIANMVAIPLADKVYRGIEDIYVEKKFVIEAISELYRGQIPSKLKLKLDAFVYENKVQKDMRDKKVA</sequence>
<dbReference type="STRING" id="574376.BAMA_14495"/>
<keyword evidence="10" id="KW-0966">Cell projection</keyword>
<dbReference type="GO" id="GO:0006935">
    <property type="term" value="P:chemotaxis"/>
    <property type="evidence" value="ECO:0007669"/>
    <property type="project" value="InterPro"/>
</dbReference>
<keyword evidence="3" id="KW-0813">Transport</keyword>
<dbReference type="AlphaFoldDB" id="A0A073K230"/>
<keyword evidence="10" id="KW-0969">Cilium</keyword>
<dbReference type="OrthoDB" id="9806929at2"/>
<reference evidence="10 11" key="1">
    <citation type="submission" date="2014-06" db="EMBL/GenBank/DDBJ databases">
        <title>Draft genome sequence of Bacillus manliponensis JCM 15802 (MCCC 1A00708).</title>
        <authorList>
            <person name="Lai Q."/>
            <person name="Liu Y."/>
            <person name="Shao Z."/>
        </authorList>
    </citation>
    <scope>NUCLEOTIDE SEQUENCE [LARGE SCALE GENOMIC DNA]</scope>
    <source>
        <strain evidence="10 11">JCM 15802</strain>
    </source>
</reference>
<dbReference type="InterPro" id="IPR000540">
    <property type="entry name" value="Flag_MotA_CS"/>
</dbReference>
<organism evidence="10 11">
    <name type="scientific">Bacillus manliponensis</name>
    <dbReference type="NCBI Taxonomy" id="574376"/>
    <lineage>
        <taxon>Bacteria</taxon>
        <taxon>Bacillati</taxon>
        <taxon>Bacillota</taxon>
        <taxon>Bacilli</taxon>
        <taxon>Bacillales</taxon>
        <taxon>Bacillaceae</taxon>
        <taxon>Bacillus</taxon>
        <taxon>Bacillus cereus group</taxon>
    </lineage>
</organism>
<dbReference type="InterPro" id="IPR002898">
    <property type="entry name" value="MotA_ExbB_proton_chnl"/>
</dbReference>
<dbReference type="EMBL" id="JOTN01000003">
    <property type="protein sequence ID" value="KEK20616.1"/>
    <property type="molecule type" value="Genomic_DNA"/>
</dbReference>
<accession>A0A073K230</accession>
<dbReference type="PROSITE" id="PS01307">
    <property type="entry name" value="MOTA"/>
    <property type="match status" value="1"/>
</dbReference>
<comment type="caution">
    <text evidence="10">The sequence shown here is derived from an EMBL/GenBank/DDBJ whole genome shotgun (WGS) entry which is preliminary data.</text>
</comment>
<feature type="transmembrane region" description="Helical" evidence="8">
    <location>
        <begin position="201"/>
        <end position="224"/>
    </location>
</feature>
<dbReference type="RefSeq" id="WP_034636849.1">
    <property type="nucleotide sequence ID" value="NZ_CBCSJC010000028.1"/>
</dbReference>
<keyword evidence="11" id="KW-1185">Reference proteome</keyword>
<dbReference type="Pfam" id="PF01618">
    <property type="entry name" value="MotA_ExbB"/>
    <property type="match status" value="1"/>
</dbReference>